<evidence type="ECO:0000313" key="2">
    <source>
        <dbReference type="Ensembl" id="ENSPCEP00000001671.1"/>
    </source>
</evidence>
<feature type="compositionally biased region" description="Basic and acidic residues" evidence="1">
    <location>
        <begin position="1049"/>
        <end position="1068"/>
    </location>
</feature>
<reference evidence="2" key="1">
    <citation type="submission" date="2025-08" db="UniProtKB">
        <authorList>
            <consortium name="Ensembl"/>
        </authorList>
    </citation>
    <scope>IDENTIFICATION</scope>
</reference>
<name>A0A8C8R8B9_9SAUR</name>
<feature type="compositionally biased region" description="Basic and acidic residues" evidence="1">
    <location>
        <begin position="54"/>
        <end position="74"/>
    </location>
</feature>
<feature type="compositionally biased region" description="Basic and acidic residues" evidence="1">
    <location>
        <begin position="380"/>
        <end position="400"/>
    </location>
</feature>
<feature type="compositionally biased region" description="Basic and acidic residues" evidence="1">
    <location>
        <begin position="793"/>
        <end position="807"/>
    </location>
</feature>
<proteinExistence type="predicted"/>
<dbReference type="PANTHER" id="PTHR14931">
    <property type="entry name" value="GENE 340-RELATED"/>
    <property type="match status" value="1"/>
</dbReference>
<feature type="region of interest" description="Disordered" evidence="1">
    <location>
        <begin position="217"/>
        <end position="237"/>
    </location>
</feature>
<feature type="region of interest" description="Disordered" evidence="1">
    <location>
        <begin position="987"/>
        <end position="1073"/>
    </location>
</feature>
<reference evidence="2" key="2">
    <citation type="submission" date="2025-09" db="UniProtKB">
        <authorList>
            <consortium name="Ensembl"/>
        </authorList>
    </citation>
    <scope>IDENTIFICATION</scope>
</reference>
<evidence type="ECO:0000256" key="1">
    <source>
        <dbReference type="SAM" id="MobiDB-lite"/>
    </source>
</evidence>
<dbReference type="Proteomes" id="UP000694393">
    <property type="component" value="Unplaced"/>
</dbReference>
<feature type="region of interest" description="Disordered" evidence="1">
    <location>
        <begin position="368"/>
        <end position="588"/>
    </location>
</feature>
<feature type="region of interest" description="Disordered" evidence="1">
    <location>
        <begin position="1"/>
        <end position="92"/>
    </location>
</feature>
<accession>A0A8C8R8B9</accession>
<dbReference type="Ensembl" id="ENSPCET00000001733.1">
    <property type="protein sequence ID" value="ENSPCEP00000001671.1"/>
    <property type="gene ID" value="ENSPCEG00000001419.1"/>
</dbReference>
<feature type="region of interest" description="Disordered" evidence="1">
    <location>
        <begin position="621"/>
        <end position="754"/>
    </location>
</feature>
<dbReference type="Pfam" id="PF15090">
    <property type="entry name" value="DUF4553"/>
    <property type="match status" value="1"/>
</dbReference>
<dbReference type="InterPro" id="IPR028104">
    <property type="entry name" value="DUF4553"/>
</dbReference>
<feature type="compositionally biased region" description="Low complexity" evidence="1">
    <location>
        <begin position="1"/>
        <end position="14"/>
    </location>
</feature>
<protein>
    <submittedName>
        <fullName evidence="2">Ligand dependent nuclear receptor corepressor</fullName>
    </submittedName>
</protein>
<feature type="region of interest" description="Disordered" evidence="1">
    <location>
        <begin position="768"/>
        <end position="807"/>
    </location>
</feature>
<feature type="region of interest" description="Disordered" evidence="1">
    <location>
        <begin position="101"/>
        <end position="120"/>
    </location>
</feature>
<feature type="region of interest" description="Disordered" evidence="1">
    <location>
        <begin position="1098"/>
        <end position="1290"/>
    </location>
</feature>
<sequence length="1290" mass="139705">MDASACSSGCSQQSTENWNTSVPCSELKIPASLDSDSDPMGLQSTVLGAPKQPAEVKSRDRTENYSTALKRDSSELLAPRAHSVSPKDGCIPGYLTTSNSSSLNFEQGQSTAHEQEAGVKKCEDNKDQIQGKTLADSHVAGNVANVNGSEDSVDSCLVSLRNSFKALPEEAWDPGFTVSSPRRADKENTLQCSSPFHLDLETTEQDARPKQDTHLHALGKTKGSHPLHPGGKSPCEHSTGGWVASGPVPTMHKASAGRTRAKTGSSSIKTARKSKRSSGLRINDYDNQCDVVYISQPITECHLESQRAVSSRRTARKSTRGYFFNGECCELPTVRTLVRSSRAEERGNGPALRTDELAGAKQCLALSGGEPAEAAQSVGKEADKRASKEVDAGTAEKEPSEICSLTWREAVHPEPRPALSAPPPPDSTSAQGDSVALAGAVSGEPPASPDLDLPATPPVSMDVEPPTQLPASAAVELPAGLQSADGNESMNAAPDAEASGAQESPAEQGEAWLTGAECSELSEGNSRLSELSGTGSNGTISSKENPGKKQRKERRALVASDRRLRSQQFQPSSEDGAEKSGSSTSLQLPCLQIKLSKSPGAKHFRREVHLDGAASVCFHKALLKSPSPEPEQPGEEGNGVTTRQSYKSALAAEGAVEGERSPKAAPPANASLSQSGEMLEIYVEANSEERSVLFPRERGTGGRAAEQSDGKPDDADAKDGEKPDHAVDPGKVQSKDLTESLSSKSGSKHVASKTLKQKRLALPFYNLRHTSTPVDTAKKNVSRKEALQANPNQKEEHRSGNKDTIGLKEEEALAEDKPKFVEWCAEEENQELIADFNAQYMKVQKGWIQLEKEVQPAPKVKNKADKLKEIWKSKKRTRKSRASLEVQKLSPVQMLFMKAFKLSNICRWFLETTETRSLVIVKKLNTRLPGDVPPIKIPLQKYCSSGLYPSSLQAERLKKHLKKFAATTPAKNNLKNQKLWARLRENAEKTEPEEAASPNQIPPCDTSSEEASEDRNVQPPPSLPTQASTRILRKYSNLRGKLRAQHRLVKNEKKGDGATDHPSAESKPSRKSVCINPLMSPKLALQVKADVFPAKSLPVEAAAKGRKGKSRSQQDFLPKADPQPGRRKRLLRESSRARERSRSSSADRLPGKRGSQVSHSQVPTKAPPTRKQAAMARSKKLHKKGSLKEKRISTRQLGKGRVPIQKVKENPTKRAAPPASQEGLPKSPKPKPAGEPSSRSQKAADKKPSSGKTLTRSMKRIQESSPSQGKRKLRAEVDCSHSKRRRVDAK</sequence>
<feature type="compositionally biased region" description="Basic and acidic residues" evidence="1">
    <location>
        <begin position="776"/>
        <end position="786"/>
    </location>
</feature>
<feature type="compositionally biased region" description="Polar residues" evidence="1">
    <location>
        <begin position="522"/>
        <end position="544"/>
    </location>
</feature>
<feature type="compositionally biased region" description="Basic and acidic residues" evidence="1">
    <location>
        <begin position="687"/>
        <end position="738"/>
    </location>
</feature>
<keyword evidence="3" id="KW-1185">Reference proteome</keyword>
<evidence type="ECO:0000313" key="3">
    <source>
        <dbReference type="Proteomes" id="UP000694393"/>
    </source>
</evidence>
<dbReference type="PANTHER" id="PTHR14931:SF2">
    <property type="entry name" value="LIGAND DEPENDENT NUCLEAR RECEPTOR COREPRESSOR"/>
    <property type="match status" value="1"/>
</dbReference>
<feature type="compositionally biased region" description="Polar residues" evidence="1">
    <location>
        <begin position="101"/>
        <end position="112"/>
    </location>
</feature>
<feature type="region of interest" description="Disordered" evidence="1">
    <location>
        <begin position="251"/>
        <end position="279"/>
    </location>
</feature>
<organism evidence="2 3">
    <name type="scientific">Pelusios castaneus</name>
    <name type="common">West African mud turtle</name>
    <dbReference type="NCBI Taxonomy" id="367368"/>
    <lineage>
        <taxon>Eukaryota</taxon>
        <taxon>Metazoa</taxon>
        <taxon>Chordata</taxon>
        <taxon>Craniata</taxon>
        <taxon>Vertebrata</taxon>
        <taxon>Euteleostomi</taxon>
        <taxon>Archelosauria</taxon>
        <taxon>Testudinata</taxon>
        <taxon>Testudines</taxon>
        <taxon>Pleurodira</taxon>
        <taxon>Pelomedusidae</taxon>
        <taxon>Pelusios</taxon>
    </lineage>
</organism>
<feature type="compositionally biased region" description="Basic and acidic residues" evidence="1">
    <location>
        <begin position="1131"/>
        <end position="1142"/>
    </location>
</feature>